<evidence type="ECO:0000313" key="2">
    <source>
        <dbReference type="Proteomes" id="UP000002382"/>
    </source>
</evidence>
<reference evidence="1 2" key="1">
    <citation type="submission" date="2009-06" db="EMBL/GenBank/DDBJ databases">
        <title>Complete sequence of Thermotogales bacterium TBF 19.5.1.</title>
        <authorList>
            <consortium name="US DOE Joint Genome Institute"/>
            <person name="Lucas S."/>
            <person name="Copeland A."/>
            <person name="Lapidus A."/>
            <person name="Glavina del Rio T."/>
            <person name="Tice H."/>
            <person name="Bruce D."/>
            <person name="Goodwin L."/>
            <person name="Pitluck S."/>
            <person name="Chertkov O."/>
            <person name="Brettin T."/>
            <person name="Detter J.C."/>
            <person name="Han C."/>
            <person name="Schmutz J."/>
            <person name="Larimer F."/>
            <person name="Land M."/>
            <person name="Hauser L."/>
            <person name="Kyrpides N."/>
            <person name="Ovchinnikova G."/>
            <person name="Noll K."/>
        </authorList>
    </citation>
    <scope>NUCLEOTIDE SEQUENCE [LARGE SCALE GENOMIC DNA]</scope>
    <source>
        <strain evidence="2">ATCC BAA-1733 / DSM 21960 / TBF 19.5.1</strain>
    </source>
</reference>
<reference evidence="1 2" key="2">
    <citation type="journal article" date="2011" name="J. Bacteriol.">
        <title>Genome Sequence of Kosmotoga olearia Strain TBF 19.5.1, a Thermophilic Bacterium with a Wide Growth Temperature Range, Isolated from the Troll B Oil Platform in the North Sea.</title>
        <authorList>
            <person name="Swithers K.S."/>
            <person name="Dipippo J.L."/>
            <person name="Bruce D.C."/>
            <person name="Detter C."/>
            <person name="Tapia R."/>
            <person name="Han S."/>
            <person name="Goodwin L.A."/>
            <person name="Han J."/>
            <person name="Woyke T."/>
            <person name="Pitluck S."/>
            <person name="Pennacchio L."/>
            <person name="Nolan M."/>
            <person name="Mikhailova N."/>
            <person name="Land M.L."/>
            <person name="Nesbo C.L."/>
            <person name="Gogarten J.P."/>
            <person name="Noll K.M."/>
        </authorList>
    </citation>
    <scope>NUCLEOTIDE SEQUENCE [LARGE SCALE GENOMIC DNA]</scope>
    <source>
        <strain evidence="2">ATCC BAA-1733 / DSM 21960 / TBF 19.5.1</strain>
    </source>
</reference>
<dbReference type="InterPro" id="IPR036412">
    <property type="entry name" value="HAD-like_sf"/>
</dbReference>
<dbReference type="STRING" id="521045.Kole_1144"/>
<dbReference type="Pfam" id="PF13242">
    <property type="entry name" value="Hydrolase_like"/>
    <property type="match status" value="1"/>
</dbReference>
<proteinExistence type="predicted"/>
<dbReference type="Gene3D" id="3.40.50.1000">
    <property type="entry name" value="HAD superfamily/HAD-like"/>
    <property type="match status" value="2"/>
</dbReference>
<gene>
    <name evidence="1" type="ordered locus">Kole_1144</name>
</gene>
<dbReference type="KEGG" id="kol:Kole_1144"/>
<keyword evidence="2" id="KW-1185">Reference proteome</keyword>
<accession>C5CII3</accession>
<dbReference type="InterPro" id="IPR023214">
    <property type="entry name" value="HAD_sf"/>
</dbReference>
<dbReference type="Pfam" id="PF13344">
    <property type="entry name" value="Hydrolase_6"/>
    <property type="match status" value="1"/>
</dbReference>
<dbReference type="PANTHER" id="PTHR19288:SF46">
    <property type="entry name" value="HALOACID DEHALOGENASE-LIKE HYDROLASE DOMAIN-CONTAINING PROTEIN 2"/>
    <property type="match status" value="1"/>
</dbReference>
<dbReference type="GO" id="GO:0016791">
    <property type="term" value="F:phosphatase activity"/>
    <property type="evidence" value="ECO:0007669"/>
    <property type="project" value="TreeGrafter"/>
</dbReference>
<dbReference type="InterPro" id="IPR006357">
    <property type="entry name" value="HAD-SF_hydro_IIA"/>
</dbReference>
<sequence length="255" mass="28316">MKKLFVLDMDGTFYLGNTLFPESLEFVERITSTGAKLVFLTNNSSATPEEYHDKLVRLGVPEGSFSVYTSGEATMRFLKDNYPGSSVYLLATPSVEKMFVDSGIILDEKDPDVVVLTYDKTLTFKKISKFCGFVRDGISYIASHPDINCPTERGFIPDVGSFMALIKTSTGREPDHIVGKPNPTILEMLIEEFDVNRADVIMVGDRLMTDIECGLRAEVTTALVLTGETTREMVPDNPPFIVADNLLDLLKKLGY</sequence>
<dbReference type="HOGENOM" id="CLU_043473_1_2_0"/>
<dbReference type="eggNOG" id="COG0647">
    <property type="taxonomic scope" value="Bacteria"/>
</dbReference>
<dbReference type="SUPFAM" id="SSF56784">
    <property type="entry name" value="HAD-like"/>
    <property type="match status" value="1"/>
</dbReference>
<dbReference type="AlphaFoldDB" id="C5CII3"/>
<dbReference type="GO" id="GO:0005737">
    <property type="term" value="C:cytoplasm"/>
    <property type="evidence" value="ECO:0007669"/>
    <property type="project" value="TreeGrafter"/>
</dbReference>
<organism evidence="1 2">
    <name type="scientific">Kosmotoga olearia (strain ATCC BAA-1733 / DSM 21960 / TBF 19.5.1)</name>
    <dbReference type="NCBI Taxonomy" id="521045"/>
    <lineage>
        <taxon>Bacteria</taxon>
        <taxon>Thermotogati</taxon>
        <taxon>Thermotogota</taxon>
        <taxon>Thermotogae</taxon>
        <taxon>Kosmotogales</taxon>
        <taxon>Kosmotogaceae</taxon>
        <taxon>Kosmotoga</taxon>
    </lineage>
</organism>
<evidence type="ECO:0000313" key="1">
    <source>
        <dbReference type="EMBL" id="ACR79846.1"/>
    </source>
</evidence>
<protein>
    <submittedName>
        <fullName evidence="1">HAD-superfamily hydrolase, subfamily IIA</fullName>
    </submittedName>
</protein>
<dbReference type="RefSeq" id="WP_015868503.1">
    <property type="nucleotide sequence ID" value="NC_012785.1"/>
</dbReference>
<dbReference type="NCBIfam" id="TIGR01460">
    <property type="entry name" value="HAD-SF-IIA"/>
    <property type="match status" value="1"/>
</dbReference>
<dbReference type="EMBL" id="CP001634">
    <property type="protein sequence ID" value="ACR79846.1"/>
    <property type="molecule type" value="Genomic_DNA"/>
</dbReference>
<name>C5CII3_KOSOT</name>
<dbReference type="PANTHER" id="PTHR19288">
    <property type="entry name" value="4-NITROPHENYLPHOSPHATASE-RELATED"/>
    <property type="match status" value="1"/>
</dbReference>
<keyword evidence="1" id="KW-0378">Hydrolase</keyword>
<dbReference type="Proteomes" id="UP000002382">
    <property type="component" value="Chromosome"/>
</dbReference>